<comment type="caution">
    <text evidence="1">The sequence shown here is derived from an EMBL/GenBank/DDBJ whole genome shotgun (WGS) entry which is preliminary data.</text>
</comment>
<gene>
    <name evidence="1" type="ORF">IAB67_03695</name>
</gene>
<reference evidence="1" key="1">
    <citation type="submission" date="2020-10" db="EMBL/GenBank/DDBJ databases">
        <authorList>
            <person name="Gilroy R."/>
        </authorList>
    </citation>
    <scope>NUCLEOTIDE SEQUENCE</scope>
    <source>
        <strain evidence="1">CHK191-8634</strain>
    </source>
</reference>
<dbReference type="Proteomes" id="UP000824073">
    <property type="component" value="Unassembled WGS sequence"/>
</dbReference>
<proteinExistence type="predicted"/>
<reference evidence="1" key="2">
    <citation type="journal article" date="2021" name="PeerJ">
        <title>Extensive microbial diversity within the chicken gut microbiome revealed by metagenomics and culture.</title>
        <authorList>
            <person name="Gilroy R."/>
            <person name="Ravi A."/>
            <person name="Getino M."/>
            <person name="Pursley I."/>
            <person name="Horton D.L."/>
            <person name="Alikhan N.F."/>
            <person name="Baker D."/>
            <person name="Gharbi K."/>
            <person name="Hall N."/>
            <person name="Watson M."/>
            <person name="Adriaenssens E.M."/>
            <person name="Foster-Nyarko E."/>
            <person name="Jarju S."/>
            <person name="Secka A."/>
            <person name="Antonio M."/>
            <person name="Oren A."/>
            <person name="Chaudhuri R.R."/>
            <person name="La Ragione R."/>
            <person name="Hildebrand F."/>
            <person name="Pallen M.J."/>
        </authorList>
    </citation>
    <scope>NUCLEOTIDE SEQUENCE</scope>
    <source>
        <strain evidence="1">CHK191-8634</strain>
    </source>
</reference>
<evidence type="ECO:0008006" key="3">
    <source>
        <dbReference type="Google" id="ProtNLM"/>
    </source>
</evidence>
<protein>
    <recommendedName>
        <fullName evidence="3">SGNH/GDSL hydrolase family protein</fullName>
    </recommendedName>
</protein>
<evidence type="ECO:0000313" key="1">
    <source>
        <dbReference type="EMBL" id="HIU43383.1"/>
    </source>
</evidence>
<sequence>MKKRIFKELLFSLLFVAAAAVLIGMASNALKPARHDYGAVWRDFLAEEPDSMDYLYLGSSYAYCDISPAAIEESAGLSGYCMAGPEQTMGISYWYLRECLRTQSPRALLIEGTALHFKEFQDYTQVNLAYMPMGLNRIAAAFTVAEPELRTGILFDLYFYHDRWREVGLSEVRQNLLPAQPSGLRGFTPVDGVAENMDKAPFTRQPQTEDVYEQNLGWLQKIVDLCVSEGITPVVIFHPTYSQLPDEWHERMAQDITAMDGALFFDLSRSAEDIGLDPMTDYFDAGHLNEGGAEQFSAWLGTFMRDNIPSLAE</sequence>
<name>A0A9D1IU42_9CLOT</name>
<dbReference type="AlphaFoldDB" id="A0A9D1IU42"/>
<dbReference type="EMBL" id="DVMR01000033">
    <property type="protein sequence ID" value="HIU43383.1"/>
    <property type="molecule type" value="Genomic_DNA"/>
</dbReference>
<organism evidence="1 2">
    <name type="scientific">Candidatus Ventrousia excrementavium</name>
    <dbReference type="NCBI Taxonomy" id="2840961"/>
    <lineage>
        <taxon>Bacteria</taxon>
        <taxon>Bacillati</taxon>
        <taxon>Bacillota</taxon>
        <taxon>Clostridia</taxon>
        <taxon>Eubacteriales</taxon>
        <taxon>Clostridiaceae</taxon>
        <taxon>Clostridiaceae incertae sedis</taxon>
        <taxon>Candidatus Ventrousia</taxon>
    </lineage>
</organism>
<evidence type="ECO:0000313" key="2">
    <source>
        <dbReference type="Proteomes" id="UP000824073"/>
    </source>
</evidence>
<accession>A0A9D1IU42</accession>